<dbReference type="InterPro" id="IPR037523">
    <property type="entry name" value="VOC_core"/>
</dbReference>
<name>A0A0F9JDT3_9ZZZZ</name>
<gene>
    <name evidence="2" type="ORF">LCGC14_1465860</name>
</gene>
<dbReference type="CDD" id="cd07247">
    <property type="entry name" value="SgaA_N_like"/>
    <property type="match status" value="2"/>
</dbReference>
<dbReference type="InterPro" id="IPR052164">
    <property type="entry name" value="Anthracycline_SecMetBiosynth"/>
</dbReference>
<dbReference type="AlphaFoldDB" id="A0A0F9JDT3"/>
<reference evidence="2" key="1">
    <citation type="journal article" date="2015" name="Nature">
        <title>Complex archaea that bridge the gap between prokaryotes and eukaryotes.</title>
        <authorList>
            <person name="Spang A."/>
            <person name="Saw J.H."/>
            <person name="Jorgensen S.L."/>
            <person name="Zaremba-Niedzwiedzka K."/>
            <person name="Martijn J."/>
            <person name="Lind A.E."/>
            <person name="van Eijk R."/>
            <person name="Schleper C."/>
            <person name="Guy L."/>
            <person name="Ettema T.J."/>
        </authorList>
    </citation>
    <scope>NUCLEOTIDE SEQUENCE</scope>
</reference>
<dbReference type="SUPFAM" id="SSF54593">
    <property type="entry name" value="Glyoxalase/Bleomycin resistance protein/Dihydroxybiphenyl dioxygenase"/>
    <property type="match status" value="2"/>
</dbReference>
<evidence type="ECO:0000259" key="1">
    <source>
        <dbReference type="PROSITE" id="PS51819"/>
    </source>
</evidence>
<feature type="domain" description="VOC" evidence="1">
    <location>
        <begin position="143"/>
        <end position="259"/>
    </location>
</feature>
<organism evidence="2">
    <name type="scientific">marine sediment metagenome</name>
    <dbReference type="NCBI Taxonomy" id="412755"/>
    <lineage>
        <taxon>unclassified sequences</taxon>
        <taxon>metagenomes</taxon>
        <taxon>ecological metagenomes</taxon>
    </lineage>
</organism>
<dbReference type="InterPro" id="IPR029068">
    <property type="entry name" value="Glyas_Bleomycin-R_OHBP_Dase"/>
</dbReference>
<feature type="domain" description="VOC" evidence="1">
    <location>
        <begin position="11"/>
        <end position="129"/>
    </location>
</feature>
<comment type="caution">
    <text evidence="2">The sequence shown here is derived from an EMBL/GenBank/DDBJ whole genome shotgun (WGS) entry which is preliminary data.</text>
</comment>
<protein>
    <recommendedName>
        <fullName evidence="1">VOC domain-containing protein</fullName>
    </recommendedName>
</protein>
<accession>A0A0F9JDT3</accession>
<dbReference type="InterPro" id="IPR004360">
    <property type="entry name" value="Glyas_Fos-R_dOase_dom"/>
</dbReference>
<evidence type="ECO:0000313" key="2">
    <source>
        <dbReference type="EMBL" id="KKM67959.1"/>
    </source>
</evidence>
<dbReference type="PANTHER" id="PTHR33993">
    <property type="entry name" value="GLYOXALASE-RELATED"/>
    <property type="match status" value="1"/>
</dbReference>
<dbReference type="PROSITE" id="PS51819">
    <property type="entry name" value="VOC"/>
    <property type="match status" value="2"/>
</dbReference>
<dbReference type="Pfam" id="PF00903">
    <property type="entry name" value="Glyoxalase"/>
    <property type="match status" value="2"/>
</dbReference>
<sequence>MSKVENHPHGIFCWSELCTHNWKDGKAFYTSLFDWGHDDQPIGENIYYTMLQKQGDDIAAMYEMPKEQISAGIPSHWLAYIAVENVDDCALKAKELGAEVIAGPHDVMNAGRMLMLKDPVGATVALWQGNEHTGCKHLGELNTPYWHELATRDSRVSRDFYCALLGWESEIKPMEGMDYILFLVDGQPIAGMLEMTSEWPDDTPAHWMIYFAVESCDVIVSKAASLGGQVCVPATDIPDVGRFSVICDPQGAVFSVIESVMDDV</sequence>
<proteinExistence type="predicted"/>
<dbReference type="PANTHER" id="PTHR33993:SF14">
    <property type="entry name" value="GB|AAF24581.1"/>
    <property type="match status" value="1"/>
</dbReference>
<dbReference type="Gene3D" id="3.10.180.10">
    <property type="entry name" value="2,3-Dihydroxybiphenyl 1,2-Dioxygenase, domain 1"/>
    <property type="match status" value="2"/>
</dbReference>
<dbReference type="EMBL" id="LAZR01010257">
    <property type="protein sequence ID" value="KKM67959.1"/>
    <property type="molecule type" value="Genomic_DNA"/>
</dbReference>